<dbReference type="SMART" id="SM00739">
    <property type="entry name" value="KOW"/>
    <property type="match status" value="1"/>
</dbReference>
<dbReference type="InterPro" id="IPR014722">
    <property type="entry name" value="Rib_uL2_dom2"/>
</dbReference>
<evidence type="ECO:0000259" key="6">
    <source>
        <dbReference type="SMART" id="SM00739"/>
    </source>
</evidence>
<keyword evidence="2" id="KW-0889">Transcription antitermination</keyword>
<dbReference type="NCBIfam" id="TIGR00922">
    <property type="entry name" value="nusG"/>
    <property type="match status" value="1"/>
</dbReference>
<dbReference type="GO" id="GO:0006353">
    <property type="term" value="P:DNA-templated transcription termination"/>
    <property type="evidence" value="ECO:0007669"/>
    <property type="project" value="UniProtKB-KW"/>
</dbReference>
<dbReference type="HAMAP" id="MF_00948">
    <property type="entry name" value="NusG"/>
    <property type="match status" value="1"/>
</dbReference>
<dbReference type="SUPFAM" id="SSF50104">
    <property type="entry name" value="Translation proteins SH3-like domain"/>
    <property type="match status" value="1"/>
</dbReference>
<dbReference type="GO" id="GO:0032784">
    <property type="term" value="P:regulation of DNA-templated transcription elongation"/>
    <property type="evidence" value="ECO:0007669"/>
    <property type="project" value="InterPro"/>
</dbReference>
<dbReference type="GO" id="GO:0005829">
    <property type="term" value="C:cytosol"/>
    <property type="evidence" value="ECO:0007669"/>
    <property type="project" value="TreeGrafter"/>
</dbReference>
<dbReference type="PANTHER" id="PTHR30265">
    <property type="entry name" value="RHO-INTERACTING TRANSCRIPTION TERMINATION FACTOR NUSG"/>
    <property type="match status" value="1"/>
</dbReference>
<dbReference type="InterPro" id="IPR006645">
    <property type="entry name" value="NGN-like_dom"/>
</dbReference>
<evidence type="ECO:0000256" key="1">
    <source>
        <dbReference type="ARBA" id="ARBA00022472"/>
    </source>
</evidence>
<dbReference type="EMBL" id="VSSQ01010279">
    <property type="protein sequence ID" value="MPM43903.1"/>
    <property type="molecule type" value="Genomic_DNA"/>
</dbReference>
<dbReference type="SMART" id="SM00738">
    <property type="entry name" value="NGN"/>
    <property type="match status" value="1"/>
</dbReference>
<feature type="domain" description="NusG-like N-terminal" evidence="5">
    <location>
        <begin position="5"/>
        <end position="117"/>
    </location>
</feature>
<dbReference type="GO" id="GO:0006354">
    <property type="term" value="P:DNA-templated transcription elongation"/>
    <property type="evidence" value="ECO:0007669"/>
    <property type="project" value="InterPro"/>
</dbReference>
<dbReference type="InterPro" id="IPR047050">
    <property type="entry name" value="NGN"/>
</dbReference>
<dbReference type="PANTHER" id="PTHR30265:SF2">
    <property type="entry name" value="TRANSCRIPTION TERMINATION_ANTITERMINATION PROTEIN NUSG"/>
    <property type="match status" value="1"/>
</dbReference>
<reference evidence="7" key="1">
    <citation type="submission" date="2019-08" db="EMBL/GenBank/DDBJ databases">
        <authorList>
            <person name="Kucharzyk K."/>
            <person name="Murdoch R.W."/>
            <person name="Higgins S."/>
            <person name="Loffler F."/>
        </authorList>
    </citation>
    <scope>NUCLEOTIDE SEQUENCE</scope>
</reference>
<evidence type="ECO:0000256" key="4">
    <source>
        <dbReference type="ARBA" id="ARBA00023163"/>
    </source>
</evidence>
<evidence type="ECO:0000313" key="7">
    <source>
        <dbReference type="EMBL" id="MPM43903.1"/>
    </source>
</evidence>
<evidence type="ECO:0000256" key="2">
    <source>
        <dbReference type="ARBA" id="ARBA00022814"/>
    </source>
</evidence>
<proteinExistence type="inferred from homology"/>
<dbReference type="InterPro" id="IPR043425">
    <property type="entry name" value="NusG-like"/>
</dbReference>
<evidence type="ECO:0000259" key="5">
    <source>
        <dbReference type="SMART" id="SM00738"/>
    </source>
</evidence>
<keyword evidence="4" id="KW-0804">Transcription</keyword>
<sequence>MSDNSKKWYVVRAAGGKEKKAKEYIENEVKRLNLEDFVSQVLIPTEKIYQVKNGKKVSMERIFYPGYILIEASLTGEIQHLIRNLPHISGFLTEKSGKDKEPVPLRQSEVNRILGRVDELAEKEEENITPFIIGEPVKVIDGPFNGFDGTVEEILEDKKKLKVMVKIFGRKTLLELNFVQVIKE</sequence>
<name>A0A644ZZ62_9ZZZZ</name>
<gene>
    <name evidence="7" type="primary">nusG_32</name>
    <name evidence="7" type="ORF">SDC9_90581</name>
</gene>
<dbReference type="Gene3D" id="2.30.30.30">
    <property type="match status" value="1"/>
</dbReference>
<dbReference type="Gene3D" id="3.30.70.940">
    <property type="entry name" value="NusG, N-terminal domain"/>
    <property type="match status" value="1"/>
</dbReference>
<dbReference type="InterPro" id="IPR001062">
    <property type="entry name" value="Transcrpt_antiterm_NusG"/>
</dbReference>
<accession>A0A644ZZ62</accession>
<dbReference type="SUPFAM" id="SSF82679">
    <property type="entry name" value="N-utilization substance G protein NusG, N-terminal domain"/>
    <property type="match status" value="1"/>
</dbReference>
<dbReference type="GO" id="GO:0031564">
    <property type="term" value="P:transcription antitermination"/>
    <property type="evidence" value="ECO:0007669"/>
    <property type="project" value="UniProtKB-KW"/>
</dbReference>
<protein>
    <submittedName>
        <fullName evidence="7">Transcription termination/antitermination protein NusG</fullName>
    </submittedName>
</protein>
<dbReference type="CDD" id="cd06091">
    <property type="entry name" value="KOW_NusG"/>
    <property type="match status" value="1"/>
</dbReference>
<dbReference type="InterPro" id="IPR036735">
    <property type="entry name" value="NGN_dom_sf"/>
</dbReference>
<dbReference type="PRINTS" id="PR00338">
    <property type="entry name" value="NUSGTNSCPFCT"/>
</dbReference>
<feature type="domain" description="KOW" evidence="6">
    <location>
        <begin position="130"/>
        <end position="157"/>
    </location>
</feature>
<dbReference type="AlphaFoldDB" id="A0A644ZZ62"/>
<dbReference type="CDD" id="cd09891">
    <property type="entry name" value="NGN_Bact_1"/>
    <property type="match status" value="1"/>
</dbReference>
<keyword evidence="3" id="KW-0805">Transcription regulation</keyword>
<dbReference type="InterPro" id="IPR008991">
    <property type="entry name" value="Translation_prot_SH3-like_sf"/>
</dbReference>
<comment type="caution">
    <text evidence="7">The sequence shown here is derived from an EMBL/GenBank/DDBJ whole genome shotgun (WGS) entry which is preliminary data.</text>
</comment>
<keyword evidence="1" id="KW-0806">Transcription termination</keyword>
<dbReference type="InterPro" id="IPR005824">
    <property type="entry name" value="KOW"/>
</dbReference>
<evidence type="ECO:0000256" key="3">
    <source>
        <dbReference type="ARBA" id="ARBA00023015"/>
    </source>
</evidence>
<organism evidence="7">
    <name type="scientific">bioreactor metagenome</name>
    <dbReference type="NCBI Taxonomy" id="1076179"/>
    <lineage>
        <taxon>unclassified sequences</taxon>
        <taxon>metagenomes</taxon>
        <taxon>ecological metagenomes</taxon>
    </lineage>
</organism>
<dbReference type="Pfam" id="PF02357">
    <property type="entry name" value="NusG"/>
    <property type="match status" value="1"/>
</dbReference>